<organism evidence="1 2">
    <name type="scientific">Stieleria magnilauensis</name>
    <dbReference type="NCBI Taxonomy" id="2527963"/>
    <lineage>
        <taxon>Bacteria</taxon>
        <taxon>Pseudomonadati</taxon>
        <taxon>Planctomycetota</taxon>
        <taxon>Planctomycetia</taxon>
        <taxon>Pirellulales</taxon>
        <taxon>Pirellulaceae</taxon>
        <taxon>Stieleria</taxon>
    </lineage>
</organism>
<protein>
    <submittedName>
        <fullName evidence="1">Uncharacterized protein</fullName>
    </submittedName>
</protein>
<proteinExistence type="predicted"/>
<dbReference type="Proteomes" id="UP000318081">
    <property type="component" value="Chromosome"/>
</dbReference>
<dbReference type="EMBL" id="CP036432">
    <property type="protein sequence ID" value="QDV82085.1"/>
    <property type="molecule type" value="Genomic_DNA"/>
</dbReference>
<gene>
    <name evidence="1" type="ORF">TBK1r_10100</name>
</gene>
<reference evidence="1 2" key="1">
    <citation type="submission" date="2019-02" db="EMBL/GenBank/DDBJ databases">
        <title>Deep-cultivation of Planctomycetes and their phenomic and genomic characterization uncovers novel biology.</title>
        <authorList>
            <person name="Wiegand S."/>
            <person name="Jogler M."/>
            <person name="Boedeker C."/>
            <person name="Pinto D."/>
            <person name="Vollmers J."/>
            <person name="Rivas-Marin E."/>
            <person name="Kohn T."/>
            <person name="Peeters S.H."/>
            <person name="Heuer A."/>
            <person name="Rast P."/>
            <person name="Oberbeckmann S."/>
            <person name="Bunk B."/>
            <person name="Jeske O."/>
            <person name="Meyerdierks A."/>
            <person name="Storesund J.E."/>
            <person name="Kallscheuer N."/>
            <person name="Luecker S."/>
            <person name="Lage O.M."/>
            <person name="Pohl T."/>
            <person name="Merkel B.J."/>
            <person name="Hornburger P."/>
            <person name="Mueller R.-W."/>
            <person name="Bruemmer F."/>
            <person name="Labrenz M."/>
            <person name="Spormann A.M."/>
            <person name="Op den Camp H."/>
            <person name="Overmann J."/>
            <person name="Amann R."/>
            <person name="Jetten M.S.M."/>
            <person name="Mascher T."/>
            <person name="Medema M.H."/>
            <person name="Devos D.P."/>
            <person name="Kaster A.-K."/>
            <person name="Ovreas L."/>
            <person name="Rohde M."/>
            <person name="Galperin M.Y."/>
            <person name="Jogler C."/>
        </authorList>
    </citation>
    <scope>NUCLEOTIDE SEQUENCE [LARGE SCALE GENOMIC DNA]</scope>
    <source>
        <strain evidence="1 2">TBK1r</strain>
    </source>
</reference>
<sequence length="38" mass="4219">MALRHQAWEQTLAPLGEIPKVRADRPIIPTGHGWATAE</sequence>
<evidence type="ECO:0000313" key="1">
    <source>
        <dbReference type="EMBL" id="QDV82085.1"/>
    </source>
</evidence>
<keyword evidence="2" id="KW-1185">Reference proteome</keyword>
<evidence type="ECO:0000313" key="2">
    <source>
        <dbReference type="Proteomes" id="UP000318081"/>
    </source>
</evidence>
<name>A0ABX5XL44_9BACT</name>
<accession>A0ABX5XL44</accession>